<name>Q5JK53_ORYSJ</name>
<accession>Q5JK53</accession>
<evidence type="ECO:0000313" key="1">
    <source>
        <dbReference type="EMBL" id="BAD88144.1"/>
    </source>
</evidence>
<gene>
    <name evidence="1" type="primary">OJ1294_F06.10</name>
</gene>
<reference evidence="1" key="1">
    <citation type="journal article" date="2002" name="Nature">
        <title>The genome sequence and structure of rice chromosome 1.</title>
        <authorList>
            <person name="Sasaki T."/>
            <person name="Matsumoto T."/>
            <person name="Yamamoto K."/>
            <person name="Sakata K."/>
            <person name="Baba T."/>
            <person name="Katayose Y."/>
            <person name="Wu J."/>
            <person name="Niimura Y."/>
            <person name="Cheng Z."/>
            <person name="Nagamura Y."/>
            <person name="Antonio B.A."/>
            <person name="Kanamori H."/>
            <person name="Hosokawa S."/>
            <person name="Masukawa M."/>
            <person name="Arikawa K."/>
            <person name="Chiden Y."/>
            <person name="Hayashi M."/>
            <person name="Okamoto M."/>
            <person name="Ando T."/>
            <person name="Aoki H."/>
            <person name="Arita K."/>
            <person name="Hamada M."/>
            <person name="Harada C."/>
            <person name="Hijishita S."/>
            <person name="Honda M."/>
            <person name="Ichikawa Y."/>
            <person name="Idonuma A."/>
            <person name="Iijima M."/>
            <person name="Ikeda M."/>
            <person name="Ikeno M."/>
            <person name="Itoh S."/>
            <person name="Itoh T."/>
            <person name="Itoh Y."/>
            <person name="Itoh Y."/>
            <person name="Iwabuchi A."/>
            <person name="Kamiya K."/>
            <person name="Karasawa W."/>
            <person name="Katagiri S."/>
            <person name="Kikuta A."/>
            <person name="Kobayashi N."/>
            <person name="Kono I."/>
            <person name="Machita K."/>
            <person name="Maehara T."/>
            <person name="Mizuno H."/>
            <person name="Mizubayashi T."/>
            <person name="Mukai Y."/>
            <person name="Nagasaki H."/>
            <person name="Nakashima M."/>
            <person name="Nakama Y."/>
            <person name="Nakamichi Y."/>
            <person name="Nakamura M."/>
            <person name="Namiki N."/>
            <person name="Negishi M."/>
            <person name="Ohta I."/>
            <person name="Ono N."/>
            <person name="Saji S."/>
            <person name="Sakai K."/>
            <person name="Shibata M."/>
            <person name="Shimokawa T."/>
            <person name="Shomura A."/>
            <person name="Song J."/>
            <person name="Takazaki Y."/>
            <person name="Terasawa K."/>
            <person name="Tsuji K."/>
            <person name="Waki K."/>
            <person name="Yamagata H."/>
            <person name="Yamane H."/>
            <person name="Yoshiki S."/>
            <person name="Yoshihara R."/>
            <person name="Yukawa K."/>
            <person name="Zhong H."/>
            <person name="Iwama H."/>
            <person name="Endo T."/>
            <person name="Ito H."/>
            <person name="Hahn J.H."/>
            <person name="Kim H.I."/>
            <person name="Eun M.Y."/>
            <person name="Yano M."/>
            <person name="Jiang J."/>
            <person name="Gojobori T."/>
        </authorList>
    </citation>
    <scope>NUCLEOTIDE SEQUENCE [LARGE SCALE GENOMIC DNA]</scope>
</reference>
<dbReference type="AlphaFoldDB" id="Q5JK53"/>
<dbReference type="Proteomes" id="UP000817658">
    <property type="component" value="Chromosome 1"/>
</dbReference>
<dbReference type="EMBL" id="AP004326">
    <property type="protein sequence ID" value="BAD88144.1"/>
    <property type="molecule type" value="Genomic_DNA"/>
</dbReference>
<organism evidence="1">
    <name type="scientific">Oryza sativa subsp. japonica</name>
    <name type="common">Rice</name>
    <dbReference type="NCBI Taxonomy" id="39947"/>
    <lineage>
        <taxon>Eukaryota</taxon>
        <taxon>Viridiplantae</taxon>
        <taxon>Streptophyta</taxon>
        <taxon>Embryophyta</taxon>
        <taxon>Tracheophyta</taxon>
        <taxon>Spermatophyta</taxon>
        <taxon>Magnoliopsida</taxon>
        <taxon>Liliopsida</taxon>
        <taxon>Poales</taxon>
        <taxon>Poaceae</taxon>
        <taxon>BOP clade</taxon>
        <taxon>Oryzoideae</taxon>
        <taxon>Oryzeae</taxon>
        <taxon>Oryzinae</taxon>
        <taxon>Oryza</taxon>
        <taxon>Oryza sativa</taxon>
    </lineage>
</organism>
<proteinExistence type="predicted"/>
<protein>
    <submittedName>
        <fullName evidence="1">Uncharacterized protein</fullName>
    </submittedName>
</protein>
<sequence>MGTCRVHARRTQVYRSGTTNHLPPPGQIEPPRRVRARLRDSIRPIRSHLRSQRIFRSLRSPVRERDRTCVLGSRDRLTLLAATAAFFFGGTLQRTRLARAADHQHHTKCGVFFFSAANRPKSESRSRACTTSTPFLTAPPNPNLLTLLRVDTVVLLDLPLTEINWNCA</sequence>